<dbReference type="STRING" id="861557.E3S9B5"/>
<sequence>MAFGDSWSGVQAHTIHGSVYVGTERDAKQTQAGLENPLSRLPYAQDAPFNSYAKQHEPACLPNTRLDLLREIHSWAD</sequence>
<dbReference type="Proteomes" id="UP000001067">
    <property type="component" value="Unassembled WGS sequence"/>
</dbReference>
<proteinExistence type="predicted"/>
<accession>E3S9B5</accession>
<name>E3S9B5_PYRTT</name>
<dbReference type="KEGG" id="pte:PTT_19615"/>
<dbReference type="OrthoDB" id="674604at2759"/>
<organism evidence="2">
    <name type="scientific">Pyrenophora teres f. teres (strain 0-1)</name>
    <name type="common">Barley net blotch fungus</name>
    <name type="synonym">Drechslera teres f. teres</name>
    <dbReference type="NCBI Taxonomy" id="861557"/>
    <lineage>
        <taxon>Eukaryota</taxon>
        <taxon>Fungi</taxon>
        <taxon>Dikarya</taxon>
        <taxon>Ascomycota</taxon>
        <taxon>Pezizomycotina</taxon>
        <taxon>Dothideomycetes</taxon>
        <taxon>Pleosporomycetidae</taxon>
        <taxon>Pleosporales</taxon>
        <taxon>Pleosporineae</taxon>
        <taxon>Pleosporaceae</taxon>
        <taxon>Pyrenophora</taxon>
    </lineage>
</organism>
<protein>
    <submittedName>
        <fullName evidence="1">Uncharacterized protein</fullName>
    </submittedName>
</protein>
<gene>
    <name evidence="1" type="ORF">PTT_19615</name>
</gene>
<dbReference type="EMBL" id="GL537881">
    <property type="protein sequence ID" value="EFQ85433.1"/>
    <property type="molecule type" value="Genomic_DNA"/>
</dbReference>
<evidence type="ECO:0000313" key="1">
    <source>
        <dbReference type="EMBL" id="EFQ85433.1"/>
    </source>
</evidence>
<evidence type="ECO:0000313" key="2">
    <source>
        <dbReference type="Proteomes" id="UP000001067"/>
    </source>
</evidence>
<dbReference type="AlphaFoldDB" id="E3S9B5"/>
<reference evidence="1 2" key="1">
    <citation type="journal article" date="2010" name="Genome Biol.">
        <title>A first genome assembly of the barley fungal pathogen Pyrenophora teres f. teres.</title>
        <authorList>
            <person name="Ellwood S.R."/>
            <person name="Liu Z."/>
            <person name="Syme R.A."/>
            <person name="Lai Z."/>
            <person name="Hane J.K."/>
            <person name="Keiper F."/>
            <person name="Moffat C.S."/>
            <person name="Oliver R.P."/>
            <person name="Friesen T.L."/>
        </authorList>
    </citation>
    <scope>NUCLEOTIDE SEQUENCE [LARGE SCALE GENOMIC DNA]</scope>
    <source>
        <strain evidence="1 2">0-1</strain>
    </source>
</reference>
<keyword evidence="2" id="KW-1185">Reference proteome</keyword>
<dbReference type="HOGENOM" id="CLU_2639306_0_0_1"/>